<protein>
    <submittedName>
        <fullName evidence="4">Carboxylesterase family protein</fullName>
    </submittedName>
</protein>
<comment type="similarity">
    <text evidence="1">Belongs to the type-B carboxylesterase/lipase family.</text>
</comment>
<dbReference type="PRINTS" id="PR00878">
    <property type="entry name" value="CHOLNESTRASE"/>
</dbReference>
<dbReference type="PROSITE" id="PS00941">
    <property type="entry name" value="CARBOXYLESTERASE_B_2"/>
    <property type="match status" value="1"/>
</dbReference>
<dbReference type="RefSeq" id="WP_270076602.1">
    <property type="nucleotide sequence ID" value="NZ_CP115174.1"/>
</dbReference>
<keyword evidence="2" id="KW-0378">Hydrolase</keyword>
<evidence type="ECO:0000259" key="3">
    <source>
        <dbReference type="Pfam" id="PF00135"/>
    </source>
</evidence>
<dbReference type="SUPFAM" id="SSF53474">
    <property type="entry name" value="alpha/beta-Hydrolases"/>
    <property type="match status" value="1"/>
</dbReference>
<dbReference type="Proteomes" id="UP001210865">
    <property type="component" value="Chromosome"/>
</dbReference>
<gene>
    <name evidence="4" type="ORF">PBT88_17590</name>
</gene>
<feature type="domain" description="Carboxylesterase type B" evidence="3">
    <location>
        <begin position="4"/>
        <end position="312"/>
    </location>
</feature>
<evidence type="ECO:0000256" key="2">
    <source>
        <dbReference type="ARBA" id="ARBA00022801"/>
    </source>
</evidence>
<evidence type="ECO:0000313" key="5">
    <source>
        <dbReference type="Proteomes" id="UP001210865"/>
    </source>
</evidence>
<dbReference type="Gene3D" id="3.40.50.1820">
    <property type="entry name" value="alpha/beta hydrolase"/>
    <property type="match status" value="1"/>
</dbReference>
<evidence type="ECO:0000313" key="4">
    <source>
        <dbReference type="EMBL" id="WBO21954.1"/>
    </source>
</evidence>
<feature type="domain" description="Carboxylesterase type B" evidence="3">
    <location>
        <begin position="343"/>
        <end position="463"/>
    </location>
</feature>
<organism evidence="4 5">
    <name type="scientific">Sphingomonas abietis</name>
    <dbReference type="NCBI Taxonomy" id="3012344"/>
    <lineage>
        <taxon>Bacteria</taxon>
        <taxon>Pseudomonadati</taxon>
        <taxon>Pseudomonadota</taxon>
        <taxon>Alphaproteobacteria</taxon>
        <taxon>Sphingomonadales</taxon>
        <taxon>Sphingomonadaceae</taxon>
        <taxon>Sphingomonas</taxon>
    </lineage>
</organism>
<dbReference type="InterPro" id="IPR002018">
    <property type="entry name" value="CarbesteraseB"/>
</dbReference>
<accession>A0ABY7NKA6</accession>
<dbReference type="EMBL" id="CP115174">
    <property type="protein sequence ID" value="WBO21954.1"/>
    <property type="molecule type" value="Genomic_DNA"/>
</dbReference>
<dbReference type="PANTHER" id="PTHR11559">
    <property type="entry name" value="CARBOXYLESTERASE"/>
    <property type="match status" value="1"/>
</dbReference>
<reference evidence="4 5" key="1">
    <citation type="submission" date="2022-12" db="EMBL/GenBank/DDBJ databases">
        <title>Sphingomonas abieness sp. nov., an endophytic bacterium isolated from Abies koreana.</title>
        <authorList>
            <person name="Jiang L."/>
            <person name="Lee J."/>
        </authorList>
    </citation>
    <scope>NUCLEOTIDE SEQUENCE [LARGE SCALE GENOMIC DNA]</scope>
    <source>
        <strain evidence="5">PAMB 00755</strain>
    </source>
</reference>
<dbReference type="Pfam" id="PF00135">
    <property type="entry name" value="COesterase"/>
    <property type="match status" value="2"/>
</dbReference>
<keyword evidence="5" id="KW-1185">Reference proteome</keyword>
<dbReference type="InterPro" id="IPR019819">
    <property type="entry name" value="Carboxylesterase_B_CS"/>
</dbReference>
<dbReference type="InterPro" id="IPR050309">
    <property type="entry name" value="Type-B_Carboxylest/Lipase"/>
</dbReference>
<dbReference type="InterPro" id="IPR029058">
    <property type="entry name" value="AB_hydrolase_fold"/>
</dbReference>
<name>A0ABY7NKA6_9SPHN</name>
<dbReference type="InterPro" id="IPR000997">
    <property type="entry name" value="Cholinesterase"/>
</dbReference>
<proteinExistence type="inferred from homology"/>
<evidence type="ECO:0000256" key="1">
    <source>
        <dbReference type="ARBA" id="ARBA00005964"/>
    </source>
</evidence>
<sequence>MAPPVAHLASGAVAGVRENDVDAFLGLPYAAPPVGALRWRSPQPVVAWRGVRSAQAFGNDCLQDSAHNPLPPGYANPELEDCLYLNVWRPHGTHKRLPVMMWIHGGAFIMGSGSLPIYDGRALARQGVVIVTINYRLGRFGTYANPSLSAEQRGGTLANYGMMDQIAALRWIRANAASLGGDPDNVTIFGESAGASSVNFLMTSPLARGLFAKAISESGGSSEHLQPLTGSPVSAEAAGLQWARSKGVADGDVNALRALPAATILDAPVRAPAFPVRDGKLIVHDTTDAFRLGEAAPVPYLVGANDYEQSLMRWLPGAGDAMLARLGDRAAPLLAQYQAPGVTREQAIGRLWGEQAMVEPARRRAKQQGARGLPVWLYRFSYVPEALRSTVPGAGHDNEMQMVFAVPSPAARPGWTADDQKMADIVSGYWVAFAKRSDPNPPHALPWPAFSAKSDKIMEFSASGPIVIDDFGKQRLDMIESLSLQ</sequence>